<reference evidence="2" key="2">
    <citation type="submission" date="2022-12" db="EMBL/GenBank/DDBJ databases">
        <authorList>
            <person name="Dechsakulwatana C."/>
            <person name="Rungsihiranrut A."/>
            <person name="Muangchinda C."/>
            <person name="Ningthoujam R."/>
            <person name="Klankeo P."/>
            <person name="Pinyakong O."/>
        </authorList>
    </citation>
    <scope>NUCLEOTIDE SEQUENCE</scope>
    <source>
        <strain evidence="2">TL01-2</strain>
    </source>
</reference>
<evidence type="ECO:0000313" key="2">
    <source>
        <dbReference type="EMBL" id="MDU9690165.1"/>
    </source>
</evidence>
<proteinExistence type="predicted"/>
<gene>
    <name evidence="2" type="ORF">O0Q50_03220</name>
</gene>
<dbReference type="EMBL" id="JAPTGD010000001">
    <property type="protein sequence ID" value="MDU9690165.1"/>
    <property type="molecule type" value="Genomic_DNA"/>
</dbReference>
<evidence type="ECO:0000313" key="3">
    <source>
        <dbReference type="Proteomes" id="UP001269400"/>
    </source>
</evidence>
<protein>
    <submittedName>
        <fullName evidence="2">Uncharacterized protein</fullName>
    </submittedName>
</protein>
<keyword evidence="1" id="KW-0812">Transmembrane</keyword>
<dbReference type="AlphaFoldDB" id="A0AAX6N3U4"/>
<reference evidence="2" key="1">
    <citation type="journal article" date="2022" name="J Environ Chem Eng">
        <title>Biodegradation of petroleum oil using a constructed nonpathogenic and heavy metal-tolerant bacterial consortium isolated from marine sponges.</title>
        <authorList>
            <person name="Dechsakulwatana C."/>
            <person name="Rungsihiranrut A."/>
            <person name="Muangchinda C."/>
            <person name="Ningthoujam R."/>
            <person name="Klankeo P."/>
            <person name="Pinyakong O."/>
        </authorList>
    </citation>
    <scope>NUCLEOTIDE SEQUENCE</scope>
    <source>
        <strain evidence="2">TL01-2</strain>
    </source>
</reference>
<evidence type="ECO:0000256" key="1">
    <source>
        <dbReference type="SAM" id="Phobius"/>
    </source>
</evidence>
<keyword evidence="1" id="KW-1133">Transmembrane helix</keyword>
<feature type="transmembrane region" description="Helical" evidence="1">
    <location>
        <begin position="7"/>
        <end position="26"/>
    </location>
</feature>
<accession>A0AAX6N3U4</accession>
<feature type="transmembrane region" description="Helical" evidence="1">
    <location>
        <begin position="32"/>
        <end position="51"/>
    </location>
</feature>
<comment type="caution">
    <text evidence="2">The sequence shown here is derived from an EMBL/GenBank/DDBJ whole genome shotgun (WGS) entry which is preliminary data.</text>
</comment>
<dbReference type="Proteomes" id="UP001269400">
    <property type="component" value="Unassembled WGS sequence"/>
</dbReference>
<keyword evidence="1" id="KW-0472">Membrane</keyword>
<sequence>MTKRGKGFWIAYLIFAVIMFFIYRYAPAGNRFIVIIVFPLVYWFIYEFILMPKKNKRSTDK</sequence>
<dbReference type="RefSeq" id="WP_316909885.1">
    <property type="nucleotide sequence ID" value="NZ_JAPTGD010000001.1"/>
</dbReference>
<name>A0AAX6N3U4_PRIAR</name>
<organism evidence="2 3">
    <name type="scientific">Priestia aryabhattai</name>
    <name type="common">Bacillus aryabhattai</name>
    <dbReference type="NCBI Taxonomy" id="412384"/>
    <lineage>
        <taxon>Bacteria</taxon>
        <taxon>Bacillati</taxon>
        <taxon>Bacillota</taxon>
        <taxon>Bacilli</taxon>
        <taxon>Bacillales</taxon>
        <taxon>Bacillaceae</taxon>
        <taxon>Priestia</taxon>
    </lineage>
</organism>